<organism evidence="1 2">
    <name type="scientific">Bursaphelenchus xylophilus</name>
    <name type="common">Pinewood nematode worm</name>
    <name type="synonym">Aphelenchoides xylophilus</name>
    <dbReference type="NCBI Taxonomy" id="6326"/>
    <lineage>
        <taxon>Eukaryota</taxon>
        <taxon>Metazoa</taxon>
        <taxon>Ecdysozoa</taxon>
        <taxon>Nematoda</taxon>
        <taxon>Chromadorea</taxon>
        <taxon>Rhabditida</taxon>
        <taxon>Tylenchina</taxon>
        <taxon>Tylenchomorpha</taxon>
        <taxon>Aphelenchoidea</taxon>
        <taxon>Aphelenchoididae</taxon>
        <taxon>Bursaphelenchus</taxon>
    </lineage>
</organism>
<dbReference type="eggNOG" id="KOG0725">
    <property type="taxonomic scope" value="Eukaryota"/>
</dbReference>
<dbReference type="AlphaFoldDB" id="A0A1I7RYP8"/>
<protein>
    <submittedName>
        <fullName evidence="2">NAD(P)-binding protein</fullName>
    </submittedName>
</protein>
<sequence>MFHPRTFDDVADDEELNDLMWFTCFFGCLNNPVHVHVRGKAVIVTGSSAGIGQECAVLFGEQGAFVTVHGMSIDGINTTIKRLQEAGVPDSHYEYVQGPIEDENVQNELFEKTVKKFGRVDVLVNNAGATQKPGVEASSLENFDYVLNVNLRSVISLTRKAVEYLAKTHGNIVNIGSISAEVCFPAAEHYAASKAALNSYTRNSALQYASKNIRINLVSPGSIYTNIRLRHSNKAEVDALYESRHAGIPLKRTGTGREVANVVEFLASDKASYVTGSIYVVDGGALLMKPF</sequence>
<dbReference type="PANTHER" id="PTHR43975:SF2">
    <property type="entry name" value="EG:BACR7A4.14 PROTEIN-RELATED"/>
    <property type="match status" value="1"/>
</dbReference>
<reference evidence="2" key="1">
    <citation type="submission" date="2016-11" db="UniProtKB">
        <authorList>
            <consortium name="WormBaseParasite"/>
        </authorList>
    </citation>
    <scope>IDENTIFICATION</scope>
</reference>
<evidence type="ECO:0000313" key="1">
    <source>
        <dbReference type="Proteomes" id="UP000095284"/>
    </source>
</evidence>
<dbReference type="PANTHER" id="PTHR43975">
    <property type="entry name" value="ZGC:101858"/>
    <property type="match status" value="1"/>
</dbReference>
<dbReference type="WBParaSite" id="BXY_0586600.1">
    <property type="protein sequence ID" value="BXY_0586600.1"/>
    <property type="gene ID" value="BXY_0586600"/>
</dbReference>
<dbReference type="InterPro" id="IPR036291">
    <property type="entry name" value="NAD(P)-bd_dom_sf"/>
</dbReference>
<dbReference type="SUPFAM" id="SSF51735">
    <property type="entry name" value="NAD(P)-binding Rossmann-fold domains"/>
    <property type="match status" value="1"/>
</dbReference>
<dbReference type="PRINTS" id="PR00080">
    <property type="entry name" value="SDRFAMILY"/>
</dbReference>
<name>A0A1I7RYP8_BURXY</name>
<dbReference type="Gene3D" id="3.40.50.720">
    <property type="entry name" value="NAD(P)-binding Rossmann-like Domain"/>
    <property type="match status" value="1"/>
</dbReference>
<dbReference type="FunFam" id="3.40.50.720:FF:000084">
    <property type="entry name" value="Short-chain dehydrogenase reductase"/>
    <property type="match status" value="1"/>
</dbReference>
<dbReference type="InterPro" id="IPR002347">
    <property type="entry name" value="SDR_fam"/>
</dbReference>
<dbReference type="Pfam" id="PF13561">
    <property type="entry name" value="adh_short_C2"/>
    <property type="match status" value="1"/>
</dbReference>
<evidence type="ECO:0000313" key="2">
    <source>
        <dbReference type="WBParaSite" id="BXY_0586600.1"/>
    </source>
</evidence>
<accession>A0A1I7RYP8</accession>
<dbReference type="PRINTS" id="PR00081">
    <property type="entry name" value="GDHRDH"/>
</dbReference>
<proteinExistence type="predicted"/>
<dbReference type="Proteomes" id="UP000095284">
    <property type="component" value="Unplaced"/>
</dbReference>